<dbReference type="InterPro" id="IPR009075">
    <property type="entry name" value="AcylCo_DH/oxidase_C"/>
</dbReference>
<dbReference type="SUPFAM" id="SSF56645">
    <property type="entry name" value="Acyl-CoA dehydrogenase NM domain-like"/>
    <property type="match status" value="1"/>
</dbReference>
<dbReference type="FunFam" id="1.10.540.10:FF:000002">
    <property type="entry name" value="Acyl-CoA dehydrogenase FadE19"/>
    <property type="match status" value="1"/>
</dbReference>
<evidence type="ECO:0000259" key="9">
    <source>
        <dbReference type="Pfam" id="PF02771"/>
    </source>
</evidence>
<sequence length="377" mass="41257">MLFKKEHELLQKAIRDFVNIELDTLPAEMDKTGEMPRDLLDKLAKYKYSSTIVPKEYGGAGADYLSYAIVMEEICKKCCSTGTYVTAGSSLVALPILNFGSDEQKQRYLKPLALGEMIGCFGLTEPGAGSDASAQQTEAVLDGDHYILNGRKCFITNAPICDFAIVIAMTDKPKGLKGTSAFIVESKWDGFSHGAHEDKMGIRGTQTSDLVFENVRVPKENLIGKEGIGFKIAMNTLEAGRIGVAAQAVGVAQSALDEAVKYSKERVQFGKTLSKFQNTQFTLADMETKVSAARLLVYDAAIKKDAGKKIDHEGSMAKYYAAEIANEVAYKALQIHGGYGYIKDYPIERIYRDARILSIYEGTSQVQQMVISGGLLK</sequence>
<dbReference type="OrthoDB" id="9802447at2"/>
<dbReference type="InterPro" id="IPR046373">
    <property type="entry name" value="Acyl-CoA_Oxase/DH_mid-dom_sf"/>
</dbReference>
<accession>A0A4R2KWZ7</accession>
<feature type="domain" description="Acyl-CoA dehydrogenase/oxidase N-terminal" evidence="9">
    <location>
        <begin position="5"/>
        <end position="116"/>
    </location>
</feature>
<dbReference type="PANTHER" id="PTHR43884:SF12">
    <property type="entry name" value="ISOVALERYL-COA DEHYDROGENASE, MITOCHONDRIAL-RELATED"/>
    <property type="match status" value="1"/>
</dbReference>
<comment type="similarity">
    <text evidence="2 6">Belongs to the acyl-CoA dehydrogenase family.</text>
</comment>
<keyword evidence="3 6" id="KW-0285">Flavoprotein</keyword>
<dbReference type="Gene3D" id="1.10.540.10">
    <property type="entry name" value="Acyl-CoA dehydrogenase/oxidase, N-terminal domain"/>
    <property type="match status" value="1"/>
</dbReference>
<proteinExistence type="inferred from homology"/>
<protein>
    <submittedName>
        <fullName evidence="10">Alkylation response protein AidB-like acyl-CoA dehydrogenase</fullName>
    </submittedName>
</protein>
<dbReference type="Gene3D" id="2.40.110.10">
    <property type="entry name" value="Butyryl-CoA Dehydrogenase, subunit A, domain 2"/>
    <property type="match status" value="1"/>
</dbReference>
<dbReference type="AlphaFoldDB" id="A0A4R2KWZ7"/>
<dbReference type="InterPro" id="IPR037069">
    <property type="entry name" value="AcylCoA_DH/ox_N_sf"/>
</dbReference>
<dbReference type="Pfam" id="PF02770">
    <property type="entry name" value="Acyl-CoA_dh_M"/>
    <property type="match status" value="1"/>
</dbReference>
<dbReference type="PROSITE" id="PS00072">
    <property type="entry name" value="ACYL_COA_DH_1"/>
    <property type="match status" value="1"/>
</dbReference>
<feature type="domain" description="Acyl-CoA dehydrogenase/oxidase C-terminal" evidence="7">
    <location>
        <begin position="229"/>
        <end position="374"/>
    </location>
</feature>
<dbReference type="FunFam" id="1.20.140.10:FF:000004">
    <property type="entry name" value="Acyl-CoA dehydrogenase FadE25"/>
    <property type="match status" value="1"/>
</dbReference>
<dbReference type="FunFam" id="2.40.110.10:FF:000001">
    <property type="entry name" value="Acyl-CoA dehydrogenase, mitochondrial"/>
    <property type="match status" value="1"/>
</dbReference>
<dbReference type="PIRSF" id="PIRSF016578">
    <property type="entry name" value="HsaA"/>
    <property type="match status" value="1"/>
</dbReference>
<feature type="domain" description="Acyl-CoA oxidase/dehydrogenase middle" evidence="8">
    <location>
        <begin position="120"/>
        <end position="215"/>
    </location>
</feature>
<evidence type="ECO:0000256" key="4">
    <source>
        <dbReference type="ARBA" id="ARBA00022827"/>
    </source>
</evidence>
<dbReference type="InterPro" id="IPR006089">
    <property type="entry name" value="Acyl-CoA_DH_CS"/>
</dbReference>
<name>A0A4R2KWZ7_9FIRM</name>
<dbReference type="RefSeq" id="WP_132244071.1">
    <property type="nucleotide sequence ID" value="NZ_SLWV01000006.1"/>
</dbReference>
<evidence type="ECO:0000256" key="3">
    <source>
        <dbReference type="ARBA" id="ARBA00022630"/>
    </source>
</evidence>
<dbReference type="PROSITE" id="PS00073">
    <property type="entry name" value="ACYL_COA_DH_2"/>
    <property type="match status" value="1"/>
</dbReference>
<organism evidence="10 11">
    <name type="scientific">Marinisporobacter balticus</name>
    <dbReference type="NCBI Taxonomy" id="2018667"/>
    <lineage>
        <taxon>Bacteria</taxon>
        <taxon>Bacillati</taxon>
        <taxon>Bacillota</taxon>
        <taxon>Clostridia</taxon>
        <taxon>Peptostreptococcales</taxon>
        <taxon>Thermotaleaceae</taxon>
        <taxon>Marinisporobacter</taxon>
    </lineage>
</organism>
<evidence type="ECO:0000259" key="7">
    <source>
        <dbReference type="Pfam" id="PF00441"/>
    </source>
</evidence>
<evidence type="ECO:0000256" key="6">
    <source>
        <dbReference type="RuleBase" id="RU362125"/>
    </source>
</evidence>
<evidence type="ECO:0000259" key="8">
    <source>
        <dbReference type="Pfam" id="PF02770"/>
    </source>
</evidence>
<dbReference type="InterPro" id="IPR009100">
    <property type="entry name" value="AcylCoA_DH/oxidase_NM_dom_sf"/>
</dbReference>
<keyword evidence="5 6" id="KW-0560">Oxidoreductase</keyword>
<keyword evidence="4 6" id="KW-0274">FAD</keyword>
<dbReference type="PANTHER" id="PTHR43884">
    <property type="entry name" value="ACYL-COA DEHYDROGENASE"/>
    <property type="match status" value="1"/>
</dbReference>
<evidence type="ECO:0000313" key="11">
    <source>
        <dbReference type="Proteomes" id="UP000294919"/>
    </source>
</evidence>
<dbReference type="Proteomes" id="UP000294919">
    <property type="component" value="Unassembled WGS sequence"/>
</dbReference>
<comment type="cofactor">
    <cofactor evidence="1 6">
        <name>FAD</name>
        <dbReference type="ChEBI" id="CHEBI:57692"/>
    </cofactor>
</comment>
<evidence type="ECO:0000256" key="1">
    <source>
        <dbReference type="ARBA" id="ARBA00001974"/>
    </source>
</evidence>
<evidence type="ECO:0000256" key="2">
    <source>
        <dbReference type="ARBA" id="ARBA00009347"/>
    </source>
</evidence>
<dbReference type="Pfam" id="PF00441">
    <property type="entry name" value="Acyl-CoA_dh_1"/>
    <property type="match status" value="1"/>
</dbReference>
<gene>
    <name evidence="10" type="ORF">EV214_10629</name>
</gene>
<keyword evidence="11" id="KW-1185">Reference proteome</keyword>
<evidence type="ECO:0000313" key="10">
    <source>
        <dbReference type="EMBL" id="TCO77387.1"/>
    </source>
</evidence>
<evidence type="ECO:0000256" key="5">
    <source>
        <dbReference type="ARBA" id="ARBA00023002"/>
    </source>
</evidence>
<dbReference type="InterPro" id="IPR006091">
    <property type="entry name" value="Acyl-CoA_Oxase/DH_mid-dom"/>
</dbReference>
<dbReference type="Pfam" id="PF02771">
    <property type="entry name" value="Acyl-CoA_dh_N"/>
    <property type="match status" value="1"/>
</dbReference>
<dbReference type="InterPro" id="IPR036250">
    <property type="entry name" value="AcylCo_DH-like_C"/>
</dbReference>
<dbReference type="EMBL" id="SLWV01000006">
    <property type="protein sequence ID" value="TCO77387.1"/>
    <property type="molecule type" value="Genomic_DNA"/>
</dbReference>
<dbReference type="SUPFAM" id="SSF47203">
    <property type="entry name" value="Acyl-CoA dehydrogenase C-terminal domain-like"/>
    <property type="match status" value="1"/>
</dbReference>
<dbReference type="InterPro" id="IPR013786">
    <property type="entry name" value="AcylCoA_DH/ox_N"/>
</dbReference>
<dbReference type="GO" id="GO:0003995">
    <property type="term" value="F:acyl-CoA dehydrogenase activity"/>
    <property type="evidence" value="ECO:0007669"/>
    <property type="project" value="InterPro"/>
</dbReference>
<comment type="caution">
    <text evidence="10">The sequence shown here is derived from an EMBL/GenBank/DDBJ whole genome shotgun (WGS) entry which is preliminary data.</text>
</comment>
<dbReference type="Gene3D" id="1.20.140.10">
    <property type="entry name" value="Butyryl-CoA Dehydrogenase, subunit A, domain 3"/>
    <property type="match status" value="1"/>
</dbReference>
<reference evidence="10 11" key="1">
    <citation type="submission" date="2019-03" db="EMBL/GenBank/DDBJ databases">
        <title>Genomic Encyclopedia of Type Strains, Phase IV (KMG-IV): sequencing the most valuable type-strain genomes for metagenomic binning, comparative biology and taxonomic classification.</title>
        <authorList>
            <person name="Goeker M."/>
        </authorList>
    </citation>
    <scope>NUCLEOTIDE SEQUENCE [LARGE SCALE GENOMIC DNA]</scope>
    <source>
        <strain evidence="10 11">DSM 102940</strain>
    </source>
</reference>
<dbReference type="GO" id="GO:0050660">
    <property type="term" value="F:flavin adenine dinucleotide binding"/>
    <property type="evidence" value="ECO:0007669"/>
    <property type="project" value="InterPro"/>
</dbReference>